<dbReference type="AlphaFoldDB" id="M0I5B9"/>
<dbReference type="GO" id="GO:0009231">
    <property type="term" value="P:riboflavin biosynthetic process"/>
    <property type="evidence" value="ECO:0007669"/>
    <property type="project" value="UniProtKB-UniPathway"/>
</dbReference>
<dbReference type="UniPathway" id="UPA00275"/>
<sequence length="219" mass="23250">MHVHVNAATSVDGKLSSRRREQIKISGDDDFARVDEIRATTDAVLVGVGTVLADDPHLTLDDDELVSAREARGEPPHPARVVADSRARTPTDARILDDEATTYVLVSAAAPADRRADLEASGAVIVEAGEERVSFPEACDALEARGVERLMVEGGGEVIFSLFSDGLVDELSLYVGSMVIGGRDAPTLADGDGFVADFPSLSLRAVERVDDGVLLTYDC</sequence>
<accession>M0I5B9</accession>
<dbReference type="InterPro" id="IPR050765">
    <property type="entry name" value="Riboflavin_Biosynth_HTPR"/>
</dbReference>
<evidence type="ECO:0000256" key="5">
    <source>
        <dbReference type="ARBA" id="ARBA00022857"/>
    </source>
</evidence>
<evidence type="ECO:0000256" key="1">
    <source>
        <dbReference type="ARBA" id="ARBA00005104"/>
    </source>
</evidence>
<evidence type="ECO:0000259" key="11">
    <source>
        <dbReference type="Pfam" id="PF01872"/>
    </source>
</evidence>
<dbReference type="RefSeq" id="WP_008320914.1">
    <property type="nucleotide sequence ID" value="NZ_AOLN01000018.1"/>
</dbReference>
<dbReference type="NCBIfam" id="TIGR00227">
    <property type="entry name" value="ribD_Cterm"/>
    <property type="match status" value="1"/>
</dbReference>
<dbReference type="NCBIfam" id="TIGR01508">
    <property type="entry name" value="rib_reduct_arch"/>
    <property type="match status" value="1"/>
</dbReference>
<comment type="pathway">
    <text evidence="1">Cofactor biosynthesis; riboflavin biosynthesis.</text>
</comment>
<dbReference type="Proteomes" id="UP000011550">
    <property type="component" value="Unassembled WGS sequence"/>
</dbReference>
<dbReference type="STRING" id="662479.C440_12929"/>
<feature type="region of interest" description="Disordered" evidence="10">
    <location>
        <begin position="1"/>
        <end position="22"/>
    </location>
</feature>
<comment type="similarity">
    <text evidence="2">Belongs to the HTP reductase family.</text>
</comment>
<dbReference type="PATRIC" id="fig|662479.7.peg.2615"/>
<protein>
    <recommendedName>
        <fullName evidence="9">2,5-diamino-6-(ribosylamino)-4(3H)-pyrimidinone 5'-phosphate reductase</fullName>
        <ecNumber evidence="9">1.1.1.302</ecNumber>
    </recommendedName>
</protein>
<evidence type="ECO:0000256" key="8">
    <source>
        <dbReference type="ARBA" id="ARBA00049020"/>
    </source>
</evidence>
<dbReference type="GO" id="GO:0050661">
    <property type="term" value="F:NADP binding"/>
    <property type="evidence" value="ECO:0007669"/>
    <property type="project" value="InterPro"/>
</dbReference>
<dbReference type="InterPro" id="IPR011549">
    <property type="entry name" value="RibD_C"/>
</dbReference>
<dbReference type="OrthoDB" id="10178at2157"/>
<dbReference type="EMBL" id="AOLN01000018">
    <property type="protein sequence ID" value="ELZ91218.1"/>
    <property type="molecule type" value="Genomic_DNA"/>
</dbReference>
<dbReference type="InterPro" id="IPR006401">
    <property type="entry name" value="Rib_reduct_arc"/>
</dbReference>
<dbReference type="PANTHER" id="PTHR38011">
    <property type="entry name" value="DIHYDROFOLATE REDUCTASE FAMILY PROTEIN (AFU_ORTHOLOGUE AFUA_8G06820)"/>
    <property type="match status" value="1"/>
</dbReference>
<dbReference type="EC" id="1.1.1.302" evidence="9"/>
<name>M0I5B9_9EURY</name>
<evidence type="ECO:0000313" key="13">
    <source>
        <dbReference type="Proteomes" id="UP000011550"/>
    </source>
</evidence>
<dbReference type="InterPro" id="IPR002734">
    <property type="entry name" value="RibDG_C"/>
</dbReference>
<keyword evidence="6 12" id="KW-0560">Oxidoreductase</keyword>
<keyword evidence="5" id="KW-0521">NADP</keyword>
<comment type="subunit">
    <text evidence="3">Homodimer.</text>
</comment>
<evidence type="ECO:0000256" key="6">
    <source>
        <dbReference type="ARBA" id="ARBA00023002"/>
    </source>
</evidence>
<dbReference type="InterPro" id="IPR024072">
    <property type="entry name" value="DHFR-like_dom_sf"/>
</dbReference>
<evidence type="ECO:0000256" key="4">
    <source>
        <dbReference type="ARBA" id="ARBA00022619"/>
    </source>
</evidence>
<organism evidence="12 13">
    <name type="scientific">Haloferax mucosum ATCC BAA-1512</name>
    <dbReference type="NCBI Taxonomy" id="662479"/>
    <lineage>
        <taxon>Archaea</taxon>
        <taxon>Methanobacteriati</taxon>
        <taxon>Methanobacteriota</taxon>
        <taxon>Stenosarchaea group</taxon>
        <taxon>Halobacteria</taxon>
        <taxon>Halobacteriales</taxon>
        <taxon>Haloferacaceae</taxon>
        <taxon>Haloferax</taxon>
    </lineage>
</organism>
<evidence type="ECO:0000256" key="10">
    <source>
        <dbReference type="SAM" id="MobiDB-lite"/>
    </source>
</evidence>
<keyword evidence="13" id="KW-1185">Reference proteome</keyword>
<dbReference type="PANTHER" id="PTHR38011:SF7">
    <property type="entry name" value="2,5-DIAMINO-6-RIBOSYLAMINO-4(3H)-PYRIMIDINONE 5'-PHOSPHATE REDUCTASE"/>
    <property type="match status" value="1"/>
</dbReference>
<feature type="domain" description="Bacterial bifunctional deaminase-reductase C-terminal" evidence="11">
    <location>
        <begin position="2"/>
        <end position="215"/>
    </location>
</feature>
<gene>
    <name evidence="12" type="ORF">C440_12929</name>
</gene>
<evidence type="ECO:0000256" key="9">
    <source>
        <dbReference type="NCBIfam" id="TIGR01508"/>
    </source>
</evidence>
<evidence type="ECO:0000256" key="2">
    <source>
        <dbReference type="ARBA" id="ARBA00009723"/>
    </source>
</evidence>
<evidence type="ECO:0000256" key="7">
    <source>
        <dbReference type="ARBA" id="ARBA00047550"/>
    </source>
</evidence>
<evidence type="ECO:0000256" key="3">
    <source>
        <dbReference type="ARBA" id="ARBA00011738"/>
    </source>
</evidence>
<keyword evidence="4" id="KW-0686">Riboflavin biosynthesis</keyword>
<comment type="catalytic activity">
    <reaction evidence="7">
        <text>2,5-diamino-6-(1-D-ribitylamino)pyrimidin-4(3H)-one 5'-phosphate + NAD(+) = 2,5-diamino-6-(1-D-ribosylamino)pyrimidin-4(3H)-one 5'-phosphate + NADH + H(+)</text>
        <dbReference type="Rhea" id="RHEA:27274"/>
        <dbReference type="ChEBI" id="CHEBI:15378"/>
        <dbReference type="ChEBI" id="CHEBI:57540"/>
        <dbReference type="ChEBI" id="CHEBI:57945"/>
        <dbReference type="ChEBI" id="CHEBI:58890"/>
        <dbReference type="ChEBI" id="CHEBI:59545"/>
        <dbReference type="EC" id="1.1.1.302"/>
    </reaction>
</comment>
<dbReference type="GO" id="GO:0008703">
    <property type="term" value="F:5-amino-6-(5-phosphoribosylamino)uracil reductase activity"/>
    <property type="evidence" value="ECO:0007669"/>
    <property type="project" value="InterPro"/>
</dbReference>
<reference evidence="12 13" key="1">
    <citation type="journal article" date="2014" name="PLoS Genet.">
        <title>Phylogenetically driven sequencing of extremely halophilic archaea reveals strategies for static and dynamic osmo-response.</title>
        <authorList>
            <person name="Becker E.A."/>
            <person name="Seitzer P.M."/>
            <person name="Tritt A."/>
            <person name="Larsen D."/>
            <person name="Krusor M."/>
            <person name="Yao A.I."/>
            <person name="Wu D."/>
            <person name="Madern D."/>
            <person name="Eisen J.A."/>
            <person name="Darling A.E."/>
            <person name="Facciotti M.T."/>
        </authorList>
    </citation>
    <scope>NUCLEOTIDE SEQUENCE [LARGE SCALE GENOMIC DNA]</scope>
    <source>
        <strain evidence="12 13">ATCC BAA-1512</strain>
    </source>
</reference>
<dbReference type="SUPFAM" id="SSF53597">
    <property type="entry name" value="Dihydrofolate reductase-like"/>
    <property type="match status" value="1"/>
</dbReference>
<comment type="catalytic activity">
    <reaction evidence="8">
        <text>2,5-diamino-6-(1-D-ribitylamino)pyrimidin-4(3H)-one 5'-phosphate + NADP(+) = 2,5-diamino-6-(1-D-ribosylamino)pyrimidin-4(3H)-one 5'-phosphate + NADPH + H(+)</text>
        <dbReference type="Rhea" id="RHEA:27278"/>
        <dbReference type="ChEBI" id="CHEBI:15378"/>
        <dbReference type="ChEBI" id="CHEBI:57783"/>
        <dbReference type="ChEBI" id="CHEBI:58349"/>
        <dbReference type="ChEBI" id="CHEBI:58890"/>
        <dbReference type="ChEBI" id="CHEBI:59545"/>
        <dbReference type="EC" id="1.1.1.302"/>
    </reaction>
</comment>
<proteinExistence type="inferred from homology"/>
<evidence type="ECO:0000313" key="12">
    <source>
        <dbReference type="EMBL" id="ELZ91218.1"/>
    </source>
</evidence>
<dbReference type="Gene3D" id="3.40.430.10">
    <property type="entry name" value="Dihydrofolate Reductase, subunit A"/>
    <property type="match status" value="1"/>
</dbReference>
<dbReference type="Pfam" id="PF01872">
    <property type="entry name" value="RibD_C"/>
    <property type="match status" value="1"/>
</dbReference>
<comment type="caution">
    <text evidence="12">The sequence shown here is derived from an EMBL/GenBank/DDBJ whole genome shotgun (WGS) entry which is preliminary data.</text>
</comment>